<comment type="caution">
    <text evidence="2">The sequence shown here is derived from an EMBL/GenBank/DDBJ whole genome shotgun (WGS) entry which is preliminary data.</text>
</comment>
<organism evidence="2 3">
    <name type="scientific">Potamilus streckersoni</name>
    <dbReference type="NCBI Taxonomy" id="2493646"/>
    <lineage>
        <taxon>Eukaryota</taxon>
        <taxon>Metazoa</taxon>
        <taxon>Spiralia</taxon>
        <taxon>Lophotrochozoa</taxon>
        <taxon>Mollusca</taxon>
        <taxon>Bivalvia</taxon>
        <taxon>Autobranchia</taxon>
        <taxon>Heteroconchia</taxon>
        <taxon>Palaeoheterodonta</taxon>
        <taxon>Unionida</taxon>
        <taxon>Unionoidea</taxon>
        <taxon>Unionidae</taxon>
        <taxon>Ambleminae</taxon>
        <taxon>Lampsilini</taxon>
        <taxon>Potamilus</taxon>
    </lineage>
</organism>
<dbReference type="SUPFAM" id="SSF48726">
    <property type="entry name" value="Immunoglobulin"/>
    <property type="match status" value="1"/>
</dbReference>
<evidence type="ECO:0000256" key="1">
    <source>
        <dbReference type="SAM" id="Phobius"/>
    </source>
</evidence>
<dbReference type="InterPro" id="IPR036179">
    <property type="entry name" value="Ig-like_dom_sf"/>
</dbReference>
<reference evidence="2" key="2">
    <citation type="journal article" date="2021" name="Genome Biol. Evol.">
        <title>Developing a high-quality reference genome for a parasitic bivalve with doubly uniparental inheritance (Bivalvia: Unionida).</title>
        <authorList>
            <person name="Smith C.H."/>
        </authorList>
    </citation>
    <scope>NUCLEOTIDE SEQUENCE</scope>
    <source>
        <strain evidence="2">CHS0354</strain>
        <tissue evidence="2">Mantle</tissue>
    </source>
</reference>
<evidence type="ECO:0000313" key="2">
    <source>
        <dbReference type="EMBL" id="KAK3609627.1"/>
    </source>
</evidence>
<dbReference type="AlphaFoldDB" id="A0AAE0TFW8"/>
<feature type="transmembrane region" description="Helical" evidence="1">
    <location>
        <begin position="17"/>
        <end position="40"/>
    </location>
</feature>
<accession>A0AAE0TFW8</accession>
<evidence type="ECO:0008006" key="4">
    <source>
        <dbReference type="Google" id="ProtNLM"/>
    </source>
</evidence>
<keyword evidence="1" id="KW-1133">Transmembrane helix</keyword>
<protein>
    <recommendedName>
        <fullName evidence="4">Immunoglobulin V-set domain-containing protein</fullName>
    </recommendedName>
</protein>
<keyword evidence="1" id="KW-0472">Membrane</keyword>
<dbReference type="Gene3D" id="2.60.40.10">
    <property type="entry name" value="Immunoglobulins"/>
    <property type="match status" value="1"/>
</dbReference>
<name>A0AAE0TFW8_9BIVA</name>
<sequence>MHTLDSSQQSISKRWNLYFLLIIILTWCIVYTEGIIWSYIPSEINKCPGQAAILHWDFRTEPGEEVRMLQWFINSTILIAYSSSKLGFRVSTEYKGRVEQSGYAGIVIHELSTQDTGNYTLYAKIAWNTTPNVRSVWLNVVEPRTDNFCSCEHFKAPLQSFIQDLSSGKTVNIQVGDCSVLINSSVCCVLVPTIQYCDNNTQMFCVTIDIKFFMSTSTTRTRIVTQKTGPGLMSSQITKTKVPSSLASGLRSWLQSNWRAVVVIIIIKLAMDYDMLSHLTLM</sequence>
<reference evidence="2" key="3">
    <citation type="submission" date="2023-05" db="EMBL/GenBank/DDBJ databases">
        <authorList>
            <person name="Smith C.H."/>
        </authorList>
    </citation>
    <scope>NUCLEOTIDE SEQUENCE</scope>
    <source>
        <strain evidence="2">CHS0354</strain>
        <tissue evidence="2">Mantle</tissue>
    </source>
</reference>
<keyword evidence="1" id="KW-0812">Transmembrane</keyword>
<proteinExistence type="predicted"/>
<dbReference type="EMBL" id="JAEAOA010002242">
    <property type="protein sequence ID" value="KAK3609627.1"/>
    <property type="molecule type" value="Genomic_DNA"/>
</dbReference>
<reference evidence="2" key="1">
    <citation type="journal article" date="2021" name="Genome Biol. Evol.">
        <title>A High-Quality Reference Genome for a Parasitic Bivalve with Doubly Uniparental Inheritance (Bivalvia: Unionida).</title>
        <authorList>
            <person name="Smith C.H."/>
        </authorList>
    </citation>
    <scope>NUCLEOTIDE SEQUENCE</scope>
    <source>
        <strain evidence="2">CHS0354</strain>
    </source>
</reference>
<evidence type="ECO:0000313" key="3">
    <source>
        <dbReference type="Proteomes" id="UP001195483"/>
    </source>
</evidence>
<gene>
    <name evidence="2" type="ORF">CHS0354_038630</name>
</gene>
<dbReference type="InterPro" id="IPR013783">
    <property type="entry name" value="Ig-like_fold"/>
</dbReference>
<keyword evidence="3" id="KW-1185">Reference proteome</keyword>
<dbReference type="Proteomes" id="UP001195483">
    <property type="component" value="Unassembled WGS sequence"/>
</dbReference>